<reference evidence="2 3" key="1">
    <citation type="submission" date="2020-08" db="EMBL/GenBank/DDBJ databases">
        <title>Genome public.</title>
        <authorList>
            <person name="Liu C."/>
            <person name="Sun Q."/>
        </authorList>
    </citation>
    <scope>NUCLEOTIDE SEQUENCE [LARGE SCALE GENOMIC DNA]</scope>
    <source>
        <strain evidence="2 3">NSJ-56</strain>
    </source>
</reference>
<comment type="caution">
    <text evidence="2">The sequence shown here is derived from an EMBL/GenBank/DDBJ whole genome shotgun (WGS) entry which is preliminary data.</text>
</comment>
<gene>
    <name evidence="2" type="ORF">H8S64_16065</name>
</gene>
<keyword evidence="1" id="KW-0732">Signal</keyword>
<evidence type="ECO:0008006" key="4">
    <source>
        <dbReference type="Google" id="ProtNLM"/>
    </source>
</evidence>
<evidence type="ECO:0000313" key="3">
    <source>
        <dbReference type="Proteomes" id="UP000646484"/>
    </source>
</evidence>
<proteinExistence type="predicted"/>
<feature type="chain" id="PRO_5045836656" description="DUF4468 domain-containing protein" evidence="1">
    <location>
        <begin position="20"/>
        <end position="241"/>
    </location>
</feature>
<keyword evidence="3" id="KW-1185">Reference proteome</keyword>
<name>A0ABR7D3S3_9BACT</name>
<accession>A0ABR7D3S3</accession>
<dbReference type="Proteomes" id="UP000646484">
    <property type="component" value="Unassembled WGS sequence"/>
</dbReference>
<organism evidence="2 3">
    <name type="scientific">Butyricimonas hominis</name>
    <dbReference type="NCBI Taxonomy" id="2763032"/>
    <lineage>
        <taxon>Bacteria</taxon>
        <taxon>Pseudomonadati</taxon>
        <taxon>Bacteroidota</taxon>
        <taxon>Bacteroidia</taxon>
        <taxon>Bacteroidales</taxon>
        <taxon>Odoribacteraceae</taxon>
        <taxon>Butyricimonas</taxon>
    </lineage>
</organism>
<feature type="signal peptide" evidence="1">
    <location>
        <begin position="1"/>
        <end position="19"/>
    </location>
</feature>
<sequence length="241" mass="28451">MHKLILILICLLVSLSSFSQTKEDVDKQVAPEYVEFFNNNQDLTFYCNEHDKTIVIGCIIQSENIITQKKIKKIIETISPNAEELRDGYLKSKMFIYNYQCHSNPDWEAMFRINADTCIRFSVSGIYRINLIDNYRVKLSFEIQYIDARLLDNNNNIVGRFNNDEWVRKHTLGVFATCVEAFLSYPFCRHQPQNLKMAKERKLETVIPEGYNFNCQAEIFVKTHNKLFEWFELVEKHIINP</sequence>
<evidence type="ECO:0000256" key="1">
    <source>
        <dbReference type="SAM" id="SignalP"/>
    </source>
</evidence>
<protein>
    <recommendedName>
        <fullName evidence="4">DUF4468 domain-containing protein</fullName>
    </recommendedName>
</protein>
<dbReference type="EMBL" id="JACOOH010000007">
    <property type="protein sequence ID" value="MBC5622611.1"/>
    <property type="molecule type" value="Genomic_DNA"/>
</dbReference>
<evidence type="ECO:0000313" key="2">
    <source>
        <dbReference type="EMBL" id="MBC5622611.1"/>
    </source>
</evidence>
<dbReference type="RefSeq" id="WP_118774445.1">
    <property type="nucleotide sequence ID" value="NZ_JACOOH010000007.1"/>
</dbReference>